<accession>A0A1G8UH66</accession>
<dbReference type="PANTHER" id="PTHR43563">
    <property type="entry name" value="AMINE OXIDASE"/>
    <property type="match status" value="1"/>
</dbReference>
<dbReference type="InterPro" id="IPR002937">
    <property type="entry name" value="Amino_oxidase"/>
</dbReference>
<gene>
    <name evidence="3" type="ORF">SAMN04490247_2261</name>
</gene>
<evidence type="ECO:0000256" key="1">
    <source>
        <dbReference type="ARBA" id="ARBA00005995"/>
    </source>
</evidence>
<feature type="domain" description="Amine oxidase" evidence="2">
    <location>
        <begin position="112"/>
        <end position="360"/>
    </location>
</feature>
<dbReference type="InterPro" id="IPR036188">
    <property type="entry name" value="FAD/NAD-bd_sf"/>
</dbReference>
<dbReference type="PANTHER" id="PTHR43563:SF1">
    <property type="entry name" value="AMINE OXIDASE [FLAVIN-CONTAINING] B"/>
    <property type="match status" value="1"/>
</dbReference>
<sequence>MDNPVVIIGAGLSGLRAASLLAAEGIECRVLEARDRIGGRVMTERVENRPDLGKFDLGPTWFWPAYERKIAEVAEEMKLDTFVQYNQGAMLVERSREEAPAHNMLPADAGMESMRFTGGVQALVDAVATTLPDEMVEFGKRVTRIRMEVDEKITVEAEKDNGEKDSIAASSVILALPPRLAATIEFSPDLPSSLVTGLESKPTWMAGQAKAIAVYDRPFWREEGLSGFAMSWAGPLQEIHDASPEKGSGALFGFFGMPAESRRELGEDEVLKLVENQLVRLFGSRAREMETILYKDWTEDAETAVAADSVPLQDFPVYGPPGDLGTWEKKVYFAGTEADPQFGGHLEGALQAAERVVRDLRR</sequence>
<dbReference type="EMBL" id="FNEV01000006">
    <property type="protein sequence ID" value="SDJ53098.1"/>
    <property type="molecule type" value="Genomic_DNA"/>
</dbReference>
<comment type="similarity">
    <text evidence="1">Belongs to the flavin monoamine oxidase family.</text>
</comment>
<dbReference type="GO" id="GO:0016491">
    <property type="term" value="F:oxidoreductase activity"/>
    <property type="evidence" value="ECO:0007669"/>
    <property type="project" value="InterPro"/>
</dbReference>
<reference evidence="4" key="1">
    <citation type="submission" date="2016-10" db="EMBL/GenBank/DDBJ databases">
        <authorList>
            <person name="Varghese N."/>
            <person name="Submissions S."/>
        </authorList>
    </citation>
    <scope>NUCLEOTIDE SEQUENCE [LARGE SCALE GENOMIC DNA]</scope>
    <source>
        <strain evidence="4">DSM 4771</strain>
    </source>
</reference>
<organism evidence="3 4">
    <name type="scientific">Salimicrobium halophilum</name>
    <dbReference type="NCBI Taxonomy" id="86666"/>
    <lineage>
        <taxon>Bacteria</taxon>
        <taxon>Bacillati</taxon>
        <taxon>Bacillota</taxon>
        <taxon>Bacilli</taxon>
        <taxon>Bacillales</taxon>
        <taxon>Bacillaceae</taxon>
        <taxon>Salimicrobium</taxon>
    </lineage>
</organism>
<evidence type="ECO:0000313" key="4">
    <source>
        <dbReference type="Proteomes" id="UP000199225"/>
    </source>
</evidence>
<dbReference type="SUPFAM" id="SSF51905">
    <property type="entry name" value="FAD/NAD(P)-binding domain"/>
    <property type="match status" value="1"/>
</dbReference>
<proteinExistence type="inferred from homology"/>
<dbReference type="STRING" id="86666.SAMN04490247_2261"/>
<dbReference type="Pfam" id="PF01593">
    <property type="entry name" value="Amino_oxidase"/>
    <property type="match status" value="1"/>
</dbReference>
<keyword evidence="4" id="KW-1185">Reference proteome</keyword>
<dbReference type="RefSeq" id="WP_093193974.1">
    <property type="nucleotide sequence ID" value="NZ_FNEV01000006.1"/>
</dbReference>
<name>A0A1G8UH66_9BACI</name>
<dbReference type="Pfam" id="PF13450">
    <property type="entry name" value="NAD_binding_8"/>
    <property type="match status" value="1"/>
</dbReference>
<dbReference type="OrthoDB" id="56323at2"/>
<dbReference type="InterPro" id="IPR050703">
    <property type="entry name" value="Flavin_MAO"/>
</dbReference>
<dbReference type="Gene3D" id="3.50.50.60">
    <property type="entry name" value="FAD/NAD(P)-binding domain"/>
    <property type="match status" value="2"/>
</dbReference>
<protein>
    <submittedName>
        <fullName evidence="3">Monoamine oxidase</fullName>
    </submittedName>
</protein>
<dbReference type="Proteomes" id="UP000199225">
    <property type="component" value="Unassembled WGS sequence"/>
</dbReference>
<evidence type="ECO:0000313" key="3">
    <source>
        <dbReference type="EMBL" id="SDJ53098.1"/>
    </source>
</evidence>
<dbReference type="AlphaFoldDB" id="A0A1G8UH66"/>
<dbReference type="SUPFAM" id="SSF54373">
    <property type="entry name" value="FAD-linked reductases, C-terminal domain"/>
    <property type="match status" value="1"/>
</dbReference>
<evidence type="ECO:0000259" key="2">
    <source>
        <dbReference type="Pfam" id="PF01593"/>
    </source>
</evidence>